<reference evidence="2 3" key="1">
    <citation type="submission" date="2021-02" db="EMBL/GenBank/DDBJ databases">
        <title>Variation within the Batrachochytrium salamandrivorans European outbreak.</title>
        <authorList>
            <person name="Kelly M."/>
            <person name="Pasmans F."/>
            <person name="Shea T.P."/>
            <person name="Munoz J.F."/>
            <person name="Carranza S."/>
            <person name="Cuomo C.A."/>
            <person name="Martel A."/>
        </authorList>
    </citation>
    <scope>NUCLEOTIDE SEQUENCE [LARGE SCALE GENOMIC DNA]</scope>
    <source>
        <strain evidence="2 3">AMFP18/2</strain>
    </source>
</reference>
<evidence type="ECO:0008006" key="4">
    <source>
        <dbReference type="Google" id="ProtNLM"/>
    </source>
</evidence>
<feature type="region of interest" description="Disordered" evidence="1">
    <location>
        <begin position="398"/>
        <end position="427"/>
    </location>
</feature>
<dbReference type="EMBL" id="JAFCIX010000438">
    <property type="protein sequence ID" value="KAH6589978.1"/>
    <property type="molecule type" value="Genomic_DNA"/>
</dbReference>
<keyword evidence="3" id="KW-1185">Reference proteome</keyword>
<gene>
    <name evidence="2" type="ORF">BASA50_009679</name>
</gene>
<comment type="caution">
    <text evidence="2">The sequence shown here is derived from an EMBL/GenBank/DDBJ whole genome shotgun (WGS) entry which is preliminary data.</text>
</comment>
<feature type="compositionally biased region" description="Polar residues" evidence="1">
    <location>
        <begin position="349"/>
        <end position="368"/>
    </location>
</feature>
<evidence type="ECO:0000313" key="2">
    <source>
        <dbReference type="EMBL" id="KAH6589978.1"/>
    </source>
</evidence>
<dbReference type="SUPFAM" id="SSF50729">
    <property type="entry name" value="PH domain-like"/>
    <property type="match status" value="1"/>
</dbReference>
<evidence type="ECO:0000256" key="1">
    <source>
        <dbReference type="SAM" id="MobiDB-lite"/>
    </source>
</evidence>
<feature type="region of interest" description="Disordered" evidence="1">
    <location>
        <begin position="227"/>
        <end position="289"/>
    </location>
</feature>
<evidence type="ECO:0000313" key="3">
    <source>
        <dbReference type="Proteomes" id="UP001648503"/>
    </source>
</evidence>
<accession>A0ABQ8F0L6</accession>
<dbReference type="Proteomes" id="UP001648503">
    <property type="component" value="Unassembled WGS sequence"/>
</dbReference>
<protein>
    <recommendedName>
        <fullName evidence="4">PH domain-containing protein</fullName>
    </recommendedName>
</protein>
<proteinExistence type="predicted"/>
<feature type="compositionally biased region" description="Polar residues" evidence="1">
    <location>
        <begin position="271"/>
        <end position="289"/>
    </location>
</feature>
<name>A0ABQ8F0L6_9FUNG</name>
<feature type="compositionally biased region" description="Basic residues" evidence="1">
    <location>
        <begin position="328"/>
        <end position="347"/>
    </location>
</feature>
<feature type="region of interest" description="Disordered" evidence="1">
    <location>
        <begin position="302"/>
        <end position="379"/>
    </location>
</feature>
<sequence>MFVPEDTTKCLRRHKLLKHASLQSGAQHPLNFIRYSETSSLSMPIIVQEMPSGGLFFHGELIQRKLAVKSRRHVMLCLPTTTDDISLIQAELAMQAAISKHTAVLAAEEAVEQRMRQDMEAYGHIALSAVSGYPLLVIGTNVRTFIHFSQIDALLDETELQTPCAFAVVTAFKEFKFYTNTSTDYQRWIGALTQAFANLNFNVKDDSYRPVSPESFNEAFQRHTPMAPSTLFSDYTEPEPRQSISRLSRADTPARSLDMEPIAWDSRHSGNVESINNSEQPSERAISTKSSRLFTKIKSLFKSESTKDSSQPHYYQTRYPESDENGHSRPRSRSRARSRSALGHRQRLGFSTQGNDNDVTRTGENSLGRSERSRSRSRSVTRFFTGLVPSLRLGDSGQSFSKMVSQGTSSQHLNQPLHQQDPNIDRR</sequence>
<organism evidence="2 3">
    <name type="scientific">Batrachochytrium salamandrivorans</name>
    <dbReference type="NCBI Taxonomy" id="1357716"/>
    <lineage>
        <taxon>Eukaryota</taxon>
        <taxon>Fungi</taxon>
        <taxon>Fungi incertae sedis</taxon>
        <taxon>Chytridiomycota</taxon>
        <taxon>Chytridiomycota incertae sedis</taxon>
        <taxon>Chytridiomycetes</taxon>
        <taxon>Rhizophydiales</taxon>
        <taxon>Rhizophydiales incertae sedis</taxon>
        <taxon>Batrachochytrium</taxon>
    </lineage>
</organism>